<reference evidence="2" key="1">
    <citation type="journal article" date="2016" name="G3 (Bethesda)">
        <title>First Draft Assembly and Annotation of the Genome of a California Endemic Oak Quercus lobata Nee (Fagaceae).</title>
        <authorList>
            <person name="Sork V.L."/>
            <person name="Fitz-Gibbon S.T."/>
            <person name="Puiu D."/>
            <person name="Crepeau M."/>
            <person name="Gugger P.F."/>
            <person name="Sherman R."/>
            <person name="Stevens K."/>
            <person name="Langley C.H."/>
            <person name="Pellegrini M."/>
            <person name="Salzberg S.L."/>
        </authorList>
    </citation>
    <scope>NUCLEOTIDE SEQUENCE [LARGE SCALE GENOMIC DNA]</scope>
    <source>
        <strain evidence="2">cv. SW786</strain>
    </source>
</reference>
<dbReference type="Proteomes" id="UP000594261">
    <property type="component" value="Chromosome 2"/>
</dbReference>
<protein>
    <submittedName>
        <fullName evidence="1">Uncharacterized protein</fullName>
    </submittedName>
</protein>
<dbReference type="EnsemblPlants" id="QL02p078582:mrna">
    <property type="protein sequence ID" value="QL02p078582:mrna"/>
    <property type="gene ID" value="QL02p078582"/>
</dbReference>
<evidence type="ECO:0000313" key="2">
    <source>
        <dbReference type="Proteomes" id="UP000594261"/>
    </source>
</evidence>
<dbReference type="Gramene" id="QL02p078582:mrna">
    <property type="protein sequence ID" value="QL02p078582:mrna"/>
    <property type="gene ID" value="QL02p078582"/>
</dbReference>
<dbReference type="InParanoid" id="A0A7N2L0F8"/>
<sequence>MNIASNEDILKVVLNLDELSTLQMAVTIEAIWHLRNQVRHNGNEVNIISTICNVENKVKEYLMALDHEHDKDRSEELTSWMPPPRNYIKLNVDAAVLQAFTSLAVVARNESGERSLNLAAHSAAKYVVALKAGFLCNNYDLPPPILKACRQDWGTFCNSS</sequence>
<evidence type="ECO:0000313" key="1">
    <source>
        <dbReference type="EnsemblPlants" id="QL02p078582:mrna"/>
    </source>
</evidence>
<organism evidence="1 2">
    <name type="scientific">Quercus lobata</name>
    <name type="common">Valley oak</name>
    <dbReference type="NCBI Taxonomy" id="97700"/>
    <lineage>
        <taxon>Eukaryota</taxon>
        <taxon>Viridiplantae</taxon>
        <taxon>Streptophyta</taxon>
        <taxon>Embryophyta</taxon>
        <taxon>Tracheophyta</taxon>
        <taxon>Spermatophyta</taxon>
        <taxon>Magnoliopsida</taxon>
        <taxon>eudicotyledons</taxon>
        <taxon>Gunneridae</taxon>
        <taxon>Pentapetalae</taxon>
        <taxon>rosids</taxon>
        <taxon>fabids</taxon>
        <taxon>Fagales</taxon>
        <taxon>Fagaceae</taxon>
        <taxon>Quercus</taxon>
    </lineage>
</organism>
<keyword evidence="2" id="KW-1185">Reference proteome</keyword>
<proteinExistence type="predicted"/>
<dbReference type="AlphaFoldDB" id="A0A7N2L0F8"/>
<accession>A0A7N2L0F8</accession>
<reference evidence="1" key="2">
    <citation type="submission" date="2021-01" db="UniProtKB">
        <authorList>
            <consortium name="EnsemblPlants"/>
        </authorList>
    </citation>
    <scope>IDENTIFICATION</scope>
</reference>
<name>A0A7N2L0F8_QUELO</name>